<name>A0ABV7X8S8_9SPHN</name>
<keyword evidence="3" id="KW-1185">Reference proteome</keyword>
<feature type="domain" description="SnoaL-like" evidence="1">
    <location>
        <begin position="30"/>
        <end position="169"/>
    </location>
</feature>
<gene>
    <name evidence="2" type="ORF">ACFOMD_08165</name>
</gene>
<organism evidence="2 3">
    <name type="scientific">Sphingoaurantiacus capsulatus</name>
    <dbReference type="NCBI Taxonomy" id="1771310"/>
    <lineage>
        <taxon>Bacteria</taxon>
        <taxon>Pseudomonadati</taxon>
        <taxon>Pseudomonadota</taxon>
        <taxon>Alphaproteobacteria</taxon>
        <taxon>Sphingomonadales</taxon>
        <taxon>Sphingosinicellaceae</taxon>
        <taxon>Sphingoaurantiacus</taxon>
    </lineage>
</organism>
<dbReference type="RefSeq" id="WP_380859639.1">
    <property type="nucleotide sequence ID" value="NZ_JBHRXV010000005.1"/>
</dbReference>
<evidence type="ECO:0000313" key="3">
    <source>
        <dbReference type="Proteomes" id="UP001595615"/>
    </source>
</evidence>
<protein>
    <submittedName>
        <fullName evidence="2">Nuclear transport factor 2 family protein</fullName>
    </submittedName>
</protein>
<sequence>MIWDAYAKWREMAPAVEAPRTTLEAKIDLVADKQSIVEMVNEYAFACDSRSWDVLERLYDENIERTMAGTLAEHVKGRENLINLHKNPALPRAEGVEIEKRDFTKIKGLEIRHLIGTLMTRVADDNKKAWALCHYQMALVGQEDDAWISGLHEGTYLFSFAKTDTWRFTEHLIWTNNAANPMFGIPKKKAAA</sequence>
<dbReference type="InterPro" id="IPR037401">
    <property type="entry name" value="SnoaL-like"/>
</dbReference>
<dbReference type="Proteomes" id="UP001595615">
    <property type="component" value="Unassembled WGS sequence"/>
</dbReference>
<comment type="caution">
    <text evidence="2">The sequence shown here is derived from an EMBL/GenBank/DDBJ whole genome shotgun (WGS) entry which is preliminary data.</text>
</comment>
<dbReference type="Gene3D" id="3.10.450.50">
    <property type="match status" value="1"/>
</dbReference>
<dbReference type="InterPro" id="IPR032710">
    <property type="entry name" value="NTF2-like_dom_sf"/>
</dbReference>
<reference evidence="3" key="1">
    <citation type="journal article" date="2019" name="Int. J. Syst. Evol. Microbiol.">
        <title>The Global Catalogue of Microorganisms (GCM) 10K type strain sequencing project: providing services to taxonomists for standard genome sequencing and annotation.</title>
        <authorList>
            <consortium name="The Broad Institute Genomics Platform"/>
            <consortium name="The Broad Institute Genome Sequencing Center for Infectious Disease"/>
            <person name="Wu L."/>
            <person name="Ma J."/>
        </authorList>
    </citation>
    <scope>NUCLEOTIDE SEQUENCE [LARGE SCALE GENOMIC DNA]</scope>
    <source>
        <strain evidence="3">KCTC 42644</strain>
    </source>
</reference>
<dbReference type="EMBL" id="JBHRXV010000005">
    <property type="protein sequence ID" value="MFC3712540.1"/>
    <property type="molecule type" value="Genomic_DNA"/>
</dbReference>
<evidence type="ECO:0000313" key="2">
    <source>
        <dbReference type="EMBL" id="MFC3712540.1"/>
    </source>
</evidence>
<accession>A0ABV7X8S8</accession>
<evidence type="ECO:0000259" key="1">
    <source>
        <dbReference type="Pfam" id="PF13577"/>
    </source>
</evidence>
<dbReference type="Pfam" id="PF13577">
    <property type="entry name" value="SnoaL_4"/>
    <property type="match status" value="1"/>
</dbReference>
<dbReference type="SUPFAM" id="SSF54427">
    <property type="entry name" value="NTF2-like"/>
    <property type="match status" value="1"/>
</dbReference>
<proteinExistence type="predicted"/>